<dbReference type="InterPro" id="IPR011993">
    <property type="entry name" value="PH-like_dom_sf"/>
</dbReference>
<dbReference type="SMART" id="SM00242">
    <property type="entry name" value="MYSc"/>
    <property type="match status" value="1"/>
</dbReference>
<feature type="region of interest" description="Disordered" evidence="8">
    <location>
        <begin position="1488"/>
        <end position="1562"/>
    </location>
</feature>
<dbReference type="Proteomes" id="UP001190700">
    <property type="component" value="Unassembled WGS sequence"/>
</dbReference>
<dbReference type="PROSITE" id="PS50003">
    <property type="entry name" value="PH_DOMAIN"/>
    <property type="match status" value="2"/>
</dbReference>
<dbReference type="GO" id="GO:0030048">
    <property type="term" value="P:actin filament-based movement"/>
    <property type="evidence" value="ECO:0007669"/>
    <property type="project" value="UniProtKB-ARBA"/>
</dbReference>
<keyword evidence="1 6" id="KW-0547">Nucleotide-binding</keyword>
<feature type="compositionally biased region" description="Polar residues" evidence="8">
    <location>
        <begin position="1766"/>
        <end position="1782"/>
    </location>
</feature>
<feature type="region of interest" description="Disordered" evidence="8">
    <location>
        <begin position="2394"/>
        <end position="2421"/>
    </location>
</feature>
<evidence type="ECO:0000256" key="2">
    <source>
        <dbReference type="ARBA" id="ARBA00022840"/>
    </source>
</evidence>
<evidence type="ECO:0000259" key="10">
    <source>
        <dbReference type="PROSITE" id="PS50222"/>
    </source>
</evidence>
<feature type="region of interest" description="Disordered" evidence="8">
    <location>
        <begin position="624"/>
        <end position="643"/>
    </location>
</feature>
<keyword evidence="13" id="KW-1185">Reference proteome</keyword>
<dbReference type="Gene3D" id="3.40.850.10">
    <property type="entry name" value="Kinesin motor domain"/>
    <property type="match status" value="2"/>
</dbReference>
<feature type="compositionally biased region" description="Polar residues" evidence="8">
    <location>
        <begin position="624"/>
        <end position="639"/>
    </location>
</feature>
<evidence type="ECO:0000313" key="12">
    <source>
        <dbReference type="EMBL" id="KAK3233990.1"/>
    </source>
</evidence>
<feature type="compositionally biased region" description="Polar residues" evidence="8">
    <location>
        <begin position="1685"/>
        <end position="1711"/>
    </location>
</feature>
<feature type="compositionally biased region" description="Basic and acidic residues" evidence="8">
    <location>
        <begin position="1803"/>
        <end position="1820"/>
    </location>
</feature>
<feature type="domain" description="EF-hand" evidence="10">
    <location>
        <begin position="1947"/>
        <end position="1982"/>
    </location>
</feature>
<dbReference type="InterPro" id="IPR002048">
    <property type="entry name" value="EF_hand_dom"/>
</dbReference>
<dbReference type="Gene3D" id="1.20.120.720">
    <property type="entry name" value="Myosin VI head, motor domain, U50 subdomain"/>
    <property type="match status" value="1"/>
</dbReference>
<dbReference type="PROSITE" id="PS50222">
    <property type="entry name" value="EF_HAND_2"/>
    <property type="match status" value="1"/>
</dbReference>
<evidence type="ECO:0000256" key="7">
    <source>
        <dbReference type="SAM" id="Coils"/>
    </source>
</evidence>
<feature type="compositionally biased region" description="Basic and acidic residues" evidence="8">
    <location>
        <begin position="1655"/>
        <end position="1671"/>
    </location>
</feature>
<comment type="similarity">
    <text evidence="6">Belongs to the TRAFAC class myosin-kinesin ATPase superfamily. Myosin family.</text>
</comment>
<dbReference type="EMBL" id="LGRX02035582">
    <property type="protein sequence ID" value="KAK3233990.1"/>
    <property type="molecule type" value="Genomic_DNA"/>
</dbReference>
<dbReference type="GO" id="GO:0005737">
    <property type="term" value="C:cytoplasm"/>
    <property type="evidence" value="ECO:0007669"/>
    <property type="project" value="TreeGrafter"/>
</dbReference>
<accession>A0AAE0BDR2</accession>
<dbReference type="PROSITE" id="PS50096">
    <property type="entry name" value="IQ"/>
    <property type="match status" value="3"/>
</dbReference>
<dbReference type="Gene3D" id="1.10.10.820">
    <property type="match status" value="1"/>
</dbReference>
<proteinExistence type="inferred from homology"/>
<keyword evidence="5 6" id="KW-0009">Actin-binding</keyword>
<protein>
    <submittedName>
        <fullName evidence="12">Uncharacterized protein</fullName>
    </submittedName>
</protein>
<dbReference type="InterPro" id="IPR011992">
    <property type="entry name" value="EF-hand-dom_pair"/>
</dbReference>
<evidence type="ECO:0000259" key="9">
    <source>
        <dbReference type="PROSITE" id="PS50003"/>
    </source>
</evidence>
<feature type="coiled-coil region" evidence="7">
    <location>
        <begin position="881"/>
        <end position="908"/>
    </location>
</feature>
<dbReference type="InterPro" id="IPR036961">
    <property type="entry name" value="Kinesin_motor_dom_sf"/>
</dbReference>
<dbReference type="InterPro" id="IPR001849">
    <property type="entry name" value="PH_domain"/>
</dbReference>
<dbReference type="InterPro" id="IPR000048">
    <property type="entry name" value="IQ_motif_EF-hand-BS"/>
</dbReference>
<feature type="domain" description="PH" evidence="9">
    <location>
        <begin position="1282"/>
        <end position="1397"/>
    </location>
</feature>
<feature type="region of interest" description="Disordered" evidence="8">
    <location>
        <begin position="2235"/>
        <end position="2378"/>
    </location>
</feature>
<dbReference type="InterPro" id="IPR027417">
    <property type="entry name" value="P-loop_NTPase"/>
</dbReference>
<evidence type="ECO:0000259" key="11">
    <source>
        <dbReference type="PROSITE" id="PS51456"/>
    </source>
</evidence>
<dbReference type="GO" id="GO:0007015">
    <property type="term" value="P:actin filament organization"/>
    <property type="evidence" value="ECO:0007669"/>
    <property type="project" value="TreeGrafter"/>
</dbReference>
<keyword evidence="3 6" id="KW-0518">Myosin</keyword>
<comment type="caution">
    <text evidence="12">The sequence shown here is derived from an EMBL/GenBank/DDBJ whole genome shotgun (WGS) entry which is preliminary data.</text>
</comment>
<feature type="binding site" evidence="6">
    <location>
        <begin position="114"/>
        <end position="121"/>
    </location>
    <ligand>
        <name>ATP</name>
        <dbReference type="ChEBI" id="CHEBI:30616"/>
    </ligand>
</feature>
<evidence type="ECO:0000256" key="1">
    <source>
        <dbReference type="ARBA" id="ARBA00022741"/>
    </source>
</evidence>
<dbReference type="GO" id="GO:0051015">
    <property type="term" value="F:actin filament binding"/>
    <property type="evidence" value="ECO:0007669"/>
    <property type="project" value="TreeGrafter"/>
</dbReference>
<feature type="compositionally biased region" description="Basic and acidic residues" evidence="8">
    <location>
        <begin position="2319"/>
        <end position="2328"/>
    </location>
</feature>
<dbReference type="SMART" id="SM00054">
    <property type="entry name" value="EFh"/>
    <property type="match status" value="3"/>
</dbReference>
<dbReference type="SMART" id="SM00015">
    <property type="entry name" value="IQ"/>
    <property type="match status" value="9"/>
</dbReference>
<dbReference type="PANTHER" id="PTHR13140:SF706">
    <property type="entry name" value="DILUTE CLASS UNCONVENTIONAL MYOSIN, ISOFORM C"/>
    <property type="match status" value="1"/>
</dbReference>
<evidence type="ECO:0000256" key="3">
    <source>
        <dbReference type="ARBA" id="ARBA00023123"/>
    </source>
</evidence>
<feature type="compositionally biased region" description="Polar residues" evidence="8">
    <location>
        <begin position="2364"/>
        <end position="2378"/>
    </location>
</feature>
<feature type="compositionally biased region" description="Acidic residues" evidence="8">
    <location>
        <begin position="2411"/>
        <end position="2421"/>
    </location>
</feature>
<dbReference type="PANTHER" id="PTHR13140">
    <property type="entry name" value="MYOSIN"/>
    <property type="match status" value="1"/>
</dbReference>
<dbReference type="GO" id="GO:0000146">
    <property type="term" value="F:microfilament motor activity"/>
    <property type="evidence" value="ECO:0007669"/>
    <property type="project" value="TreeGrafter"/>
</dbReference>
<feature type="domain" description="Myosin motor" evidence="11">
    <location>
        <begin position="6"/>
        <end position="815"/>
    </location>
</feature>
<dbReference type="PRINTS" id="PR00193">
    <property type="entry name" value="MYOSINHEAVY"/>
</dbReference>
<dbReference type="Gene3D" id="1.20.58.530">
    <property type="match status" value="1"/>
</dbReference>
<reference evidence="12 13" key="1">
    <citation type="journal article" date="2015" name="Genome Biol. Evol.">
        <title>Comparative Genomics of a Bacterivorous Green Alga Reveals Evolutionary Causalities and Consequences of Phago-Mixotrophic Mode of Nutrition.</title>
        <authorList>
            <person name="Burns J.A."/>
            <person name="Paasch A."/>
            <person name="Narechania A."/>
            <person name="Kim E."/>
        </authorList>
    </citation>
    <scope>NUCLEOTIDE SEQUENCE [LARGE SCALE GENOMIC DNA]</scope>
    <source>
        <strain evidence="12 13">PLY_AMNH</strain>
    </source>
</reference>
<evidence type="ECO:0000256" key="6">
    <source>
        <dbReference type="PROSITE-ProRule" id="PRU00782"/>
    </source>
</evidence>
<feature type="domain" description="PH" evidence="9">
    <location>
        <begin position="1167"/>
        <end position="1282"/>
    </location>
</feature>
<keyword evidence="4 6" id="KW-0505">Motor protein</keyword>
<feature type="region of interest" description="Disordered" evidence="8">
    <location>
        <begin position="1607"/>
        <end position="1820"/>
    </location>
</feature>
<feature type="compositionally biased region" description="Basic and acidic residues" evidence="8">
    <location>
        <begin position="1752"/>
        <end position="1762"/>
    </location>
</feature>
<dbReference type="GO" id="GO:0016020">
    <property type="term" value="C:membrane"/>
    <property type="evidence" value="ECO:0007669"/>
    <property type="project" value="TreeGrafter"/>
</dbReference>
<evidence type="ECO:0000256" key="8">
    <source>
        <dbReference type="SAM" id="MobiDB-lite"/>
    </source>
</evidence>
<sequence>MDIRAPRVDDLLALGSDDPNDVLATISERFHNDCIYTTVGPVLIAVNPYRLLPIYGVPSITKYALSESIGIGQASEVEDVSARAGAPHIYQVAARALRAVALASGLSQSVVISGESGAGKTEATKQVVEFLAVAADGGSGGPDQSSGVKIKQQVMSTSTVLEAFGNAKTVRNDNSSRFGKLFEVQFGYREGQGGGKGVCEGGMGVVGARITSYLLEKTRVTFVAPEERLSYRALLCKLYSRDQQLRLPYLASAVLLLDTRLADSPTWGGLSRRQTIVRNAGGWEACGERWQLCAGASEAQRARLQLRSASEYCYLQGGCSAVPLVDDARRFEELSKAMTTVGLAQEQKEGIFEVVAGVLALGNIEFEESGEEGSRVPTGGESEATLITAARLIGIPQGQLERVLTTQDLTIGGSTITKLLAPSKAEDARNALARRLYSALFDWLVASINTTTSEADGPCLRTVNVLDIFGFENFPVNSLEQLSINYANEKLHGIFCRRLFTQEYEAEGIPWEKVQFPDNSAQLRLLERPLGLLALLDEETAFPKATDRTMIKKLATNLLGVEAKQMFSVAHGGEGDSFTLGHFAGSVEYSVEGFLEKNKDNKNEMVNELMAASTNSIVRAIFSTTTSPGKEGQKSSATPVSKLASKGKVKKAAAAAAAANAANASPSPGRGVPQRSKGTVMAGFRTQLTALVNTLEATEMHFVRCVKPNSAKQPSQVDGGMVVEQLQYTGILACMQVLRSGFQVQVKYPDFLKRLWLLTREADPRRQLLADPKAAVKQLLTSMSHLLTEDDWALGHTKAFVRTDKMLLMMVEAQDARLQKVAVVIQTYARRLLARLWVGKLRRWWAKLRAMLCRWICRRQYLKICGAVRMIKEQYRLGNLRRDAKLELARLREQLRLRREAAATLLQQQLRLWILRLKAKRELIRLRRLRACRFIQQHVRLWRLRRRAKEELIRLRRIARAKVIQREVRLWRLRLRAKEELIRLRRHAAAVKIQRVAWRWLQRRIDAAVVMQRQWRVQLQRRHRRRTAAAVQLQRQWRAQLRRRQERRVAAARVLQRRWRHELRRRYGRLIAAVVRVQRFVRRWRLRRKAQQELRRRRREAAVVKIQRHVRQWLRRIKRKRKARQERKLKKERAKKVAELGEEAVQRQEAGLPPLPERSAGSPGDVKVIKYGWLQADVGTRGKWPQYYFVLSSLWIACYRDASLAGFLGCVELKRDVLELCVETSAKWLPSKPEQARAEPLQRAAKEPFCFAVRTELGVLAMAESAESARQEWIHSIDAVIRTMKKGNVAIRKGRSLTRWHRTWEPRSLLLTPGRLDYFTSEGAAWKGGLELDGKNAEFRVEVQKPVKQKAFPIGEITKDVVIVPFRVYSQTGRTSFAVLNKKGAEAWARAIQQAATVSSPLHVSEAQHRCKLKEKQALEEGGTRGAKAKPPLAAQWVEALRVSEERERRTSGKPITGAVDDATVAEIKPEDSMSYARAQLELRKAARKAAAGEARDATGSPVTPRAPPELRKPKLSPLIIPHVDHASPPDHAAPEAPVALTSSSGSSSRKPSGATAAGGGDRGLDAAGDAVAGGQVAAAVGADAHATRAGELPRSSLQRRVSFAEPLESSSVDGEAAGDASPASAISASTASPACRRARGGSKGAAAEASLRSPAEESRDERRGGRRENDGGQASESDGKQVSESDGGQASASDGEQVSGSDGEQASENDSFLLAHRRVPQVSENDSFLLEHRRVRHGGSEGGGGQGPETLAKEQVPEREVVMSPISSHSTCALSPGLSSDGTGGPKAAPSDLQHVSPVCEQRNDEASPSFRDKQASTQKEWDRLLSDVAQEPSDLIEALVESLDEGAERAEVQFRELMRPGREKLAIKVVCSAWVAAAAPRATPAQQRHLQMLLSLDGDDEVSFERVVHRVRSYRAAGIALHSEPQEHVLDTEGILRCIALFLQRAQVPLKRVFREFDRNVDDELSKREMGALLVCMFPNSTLDELHYHVDNIMAACTRQQTGAARSSAKVDCQQLQRAIDDAVSAASRDVQSAVVPKTPVSARAPSLPAPESGARQNFWAALVELMERDGISLVQLYEDVCGSNRGIGLDERAILRLLERVLGTGQQLGIGETRYAQVMIDLDGDGRVSFAHLEAGLKMFRKLGVALHLKPELEVEDVLTKLACHMKVNRVTAQQVFGEYDSSGRGALDEADLGGLITMLLPALTSAELLLVLQQWRHMSFMQMQSTLRAVSTGMQQSRAGAKRSKNSASPAAPVAPATPPAKRLMGGHTVGSGSGADAVSVEAERRVQNGLEPARASPSPVELEREGAGAQVSDADARRCEQHEIGPVATPSRASTADEESSLQTPPAWPPRHGDGATISHDSPTSIPPSTMSLGSLLRYGSQIRREYEMTLTPQSLPPMRSHCPTEEPDELEDEPD</sequence>
<evidence type="ECO:0000313" key="13">
    <source>
        <dbReference type="Proteomes" id="UP001190700"/>
    </source>
</evidence>
<organism evidence="12 13">
    <name type="scientific">Cymbomonas tetramitiformis</name>
    <dbReference type="NCBI Taxonomy" id="36881"/>
    <lineage>
        <taxon>Eukaryota</taxon>
        <taxon>Viridiplantae</taxon>
        <taxon>Chlorophyta</taxon>
        <taxon>Pyramimonadophyceae</taxon>
        <taxon>Pyramimonadales</taxon>
        <taxon>Pyramimonadaceae</taxon>
        <taxon>Cymbomonas</taxon>
    </lineage>
</organism>
<dbReference type="SUPFAM" id="SSF52540">
    <property type="entry name" value="P-loop containing nucleoside triphosphate hydrolases"/>
    <property type="match status" value="2"/>
</dbReference>
<name>A0AAE0BDR2_9CHLO</name>
<dbReference type="SMART" id="SM00233">
    <property type="entry name" value="PH"/>
    <property type="match status" value="2"/>
</dbReference>
<dbReference type="GO" id="GO:0016459">
    <property type="term" value="C:myosin complex"/>
    <property type="evidence" value="ECO:0007669"/>
    <property type="project" value="UniProtKB-KW"/>
</dbReference>
<dbReference type="SUPFAM" id="SSF50729">
    <property type="entry name" value="PH domain-like"/>
    <property type="match status" value="2"/>
</dbReference>
<dbReference type="SUPFAM" id="SSF47473">
    <property type="entry name" value="EF-hand"/>
    <property type="match status" value="1"/>
</dbReference>
<dbReference type="Gene3D" id="2.30.29.30">
    <property type="entry name" value="Pleckstrin-homology domain (PH domain)/Phosphotyrosine-binding domain (PTB)"/>
    <property type="match status" value="1"/>
</dbReference>
<dbReference type="Pfam" id="PF00063">
    <property type="entry name" value="Myosin_head"/>
    <property type="match status" value="2"/>
</dbReference>
<dbReference type="Gene3D" id="1.20.5.4820">
    <property type="match status" value="1"/>
</dbReference>
<dbReference type="CDD" id="cd00124">
    <property type="entry name" value="MYSc"/>
    <property type="match status" value="1"/>
</dbReference>
<feature type="region of interest" description="Actin-binding" evidence="6">
    <location>
        <begin position="688"/>
        <end position="710"/>
    </location>
</feature>
<gene>
    <name evidence="12" type="ORF">CYMTET_55740</name>
</gene>
<dbReference type="GO" id="GO:0005524">
    <property type="term" value="F:ATP binding"/>
    <property type="evidence" value="ECO:0007669"/>
    <property type="project" value="UniProtKB-UniRule"/>
</dbReference>
<keyword evidence="7" id="KW-0175">Coiled coil</keyword>
<feature type="compositionally biased region" description="Low complexity" evidence="8">
    <location>
        <begin position="1618"/>
        <end position="1636"/>
    </location>
</feature>
<dbReference type="PROSITE" id="PS51456">
    <property type="entry name" value="MYOSIN_MOTOR"/>
    <property type="match status" value="1"/>
</dbReference>
<dbReference type="InterPro" id="IPR001609">
    <property type="entry name" value="Myosin_head_motor_dom-like"/>
</dbReference>
<keyword evidence="2 6" id="KW-0067">ATP-binding</keyword>
<dbReference type="Gene3D" id="1.10.238.10">
    <property type="entry name" value="EF-hand"/>
    <property type="match status" value="1"/>
</dbReference>
<evidence type="ECO:0000256" key="5">
    <source>
        <dbReference type="ARBA" id="ARBA00023203"/>
    </source>
</evidence>
<evidence type="ECO:0000256" key="4">
    <source>
        <dbReference type="ARBA" id="ARBA00023175"/>
    </source>
</evidence>
<dbReference type="GO" id="GO:0005509">
    <property type="term" value="F:calcium ion binding"/>
    <property type="evidence" value="ECO:0007669"/>
    <property type="project" value="InterPro"/>
</dbReference>